<dbReference type="PANTHER" id="PTHR33360">
    <property type="entry name" value="TRANSPOSASE FOR INSERTION SEQUENCE ELEMENT IS200"/>
    <property type="match status" value="1"/>
</dbReference>
<dbReference type="GO" id="GO:0004803">
    <property type="term" value="F:transposase activity"/>
    <property type="evidence" value="ECO:0007669"/>
    <property type="project" value="InterPro"/>
</dbReference>
<gene>
    <name evidence="1" type="ORF">MgSA37_01011</name>
</gene>
<evidence type="ECO:0000313" key="2">
    <source>
        <dbReference type="Proteomes" id="UP000218263"/>
    </source>
</evidence>
<name>A0A110B1R3_9SPHI</name>
<dbReference type="NCBIfam" id="NF033573">
    <property type="entry name" value="transpos_IS200"/>
    <property type="match status" value="1"/>
</dbReference>
<dbReference type="SMART" id="SM01321">
    <property type="entry name" value="Y1_Tnp"/>
    <property type="match status" value="1"/>
</dbReference>
<dbReference type="OrthoDB" id="9797997at2"/>
<dbReference type="InterPro" id="IPR002686">
    <property type="entry name" value="Transposase_17"/>
</dbReference>
<dbReference type="Proteomes" id="UP000218263">
    <property type="component" value="Chromosome"/>
</dbReference>
<dbReference type="GO" id="GO:0003677">
    <property type="term" value="F:DNA binding"/>
    <property type="evidence" value="ECO:0007669"/>
    <property type="project" value="InterPro"/>
</dbReference>
<accession>A0A110B1R3</accession>
<dbReference type="PANTHER" id="PTHR33360:SF2">
    <property type="entry name" value="TRANSPOSASE FOR INSERTION SEQUENCE ELEMENT IS200"/>
    <property type="match status" value="1"/>
</dbReference>
<dbReference type="KEGG" id="mgot:MgSA37_01011"/>
<dbReference type="RefSeq" id="WP_096350119.1">
    <property type="nucleotide sequence ID" value="NZ_AP017313.1"/>
</dbReference>
<dbReference type="SUPFAM" id="SSF143422">
    <property type="entry name" value="Transposase IS200-like"/>
    <property type="match status" value="1"/>
</dbReference>
<dbReference type="AlphaFoldDB" id="A0A110B1R3"/>
<evidence type="ECO:0000313" key="1">
    <source>
        <dbReference type="EMBL" id="BAU52847.1"/>
    </source>
</evidence>
<proteinExistence type="predicted"/>
<dbReference type="EMBL" id="AP017313">
    <property type="protein sequence ID" value="BAU52847.1"/>
    <property type="molecule type" value="Genomic_DNA"/>
</dbReference>
<dbReference type="GO" id="GO:0006313">
    <property type="term" value="P:DNA transposition"/>
    <property type="evidence" value="ECO:0007669"/>
    <property type="project" value="InterPro"/>
</dbReference>
<organism evidence="1 2">
    <name type="scientific">Mucilaginibacter gotjawali</name>
    <dbReference type="NCBI Taxonomy" id="1550579"/>
    <lineage>
        <taxon>Bacteria</taxon>
        <taxon>Pseudomonadati</taxon>
        <taxon>Bacteroidota</taxon>
        <taxon>Sphingobacteriia</taxon>
        <taxon>Sphingobacteriales</taxon>
        <taxon>Sphingobacteriaceae</taxon>
        <taxon>Mucilaginibacter</taxon>
    </lineage>
</organism>
<keyword evidence="2" id="KW-1185">Reference proteome</keyword>
<protein>
    <submittedName>
        <fullName evidence="1">Transposase IS200 like protein</fullName>
    </submittedName>
</protein>
<dbReference type="InterPro" id="IPR036515">
    <property type="entry name" value="Transposase_17_sf"/>
</dbReference>
<reference evidence="1 2" key="1">
    <citation type="submission" date="2015-12" db="EMBL/GenBank/DDBJ databases">
        <title>Genome sequence of Mucilaginibacter gotjawali.</title>
        <authorList>
            <person name="Lee J.S."/>
            <person name="Lee K.C."/>
            <person name="Kim K.K."/>
            <person name="Lee B.W."/>
        </authorList>
    </citation>
    <scope>NUCLEOTIDE SEQUENCE [LARGE SCALE GENOMIC DNA]</scope>
    <source>
        <strain evidence="1 2">SA3-7</strain>
    </source>
</reference>
<dbReference type="Pfam" id="PF01797">
    <property type="entry name" value="Y1_Tnp"/>
    <property type="match status" value="1"/>
</dbReference>
<sequence length="155" mass="18403">MSNTYSQVYIHFVFAVKYRKAVILPDWEDELQKYITGIVQNNGHKMLAINNVPDHLHFFAGLNLKQSISQLMQLVKGDSSEFINKKQFTPRKFQWRDGYGAFSNSRSQIPGVVKYILNQKQHHLKKTFREEYLEMLKAYEVDYDEKYIFQDLLDD</sequence>
<dbReference type="Gene3D" id="3.30.70.1290">
    <property type="entry name" value="Transposase IS200-like"/>
    <property type="match status" value="1"/>
</dbReference>